<name>A0A4C1W0W0_EUMVA</name>
<evidence type="ECO:0000313" key="2">
    <source>
        <dbReference type="EMBL" id="GBP44490.1"/>
    </source>
</evidence>
<feature type="compositionally biased region" description="Low complexity" evidence="1">
    <location>
        <begin position="1"/>
        <end position="12"/>
    </location>
</feature>
<accession>A0A4C1W0W0</accession>
<evidence type="ECO:0000313" key="3">
    <source>
        <dbReference type="Proteomes" id="UP000299102"/>
    </source>
</evidence>
<comment type="caution">
    <text evidence="2">The sequence shown here is derived from an EMBL/GenBank/DDBJ whole genome shotgun (WGS) entry which is preliminary data.</text>
</comment>
<evidence type="ECO:0000256" key="1">
    <source>
        <dbReference type="SAM" id="MobiDB-lite"/>
    </source>
</evidence>
<feature type="region of interest" description="Disordered" evidence="1">
    <location>
        <begin position="1"/>
        <end position="63"/>
    </location>
</feature>
<dbReference type="EMBL" id="BGZK01000453">
    <property type="protein sequence ID" value="GBP44490.1"/>
    <property type="molecule type" value="Genomic_DNA"/>
</dbReference>
<protein>
    <submittedName>
        <fullName evidence="2">Uncharacterized protein</fullName>
    </submittedName>
</protein>
<dbReference type="Proteomes" id="UP000299102">
    <property type="component" value="Unassembled WGS sequence"/>
</dbReference>
<proteinExistence type="predicted"/>
<sequence>MVIGGRLNAPGAPAGGGWRRGPGRPTPVNRVSRNAPTASHPLARPGPLQAGASAEGSRSPPPAEEPCALVLHLQEVLNDIRIKFKGWFRHVSRSFPAKIRRPGLPFDSPLNYVRYVITNSARGDGARAAALSHTFTCIVPVGARRSARRHIPLGNYFTDVTREIVVIFDVRAILREYSLVGGSNKRPVREAAKWRANTATLLIRTRSCNSSVKRPPPAAPRAAAPALANFENYRRSVSARRRSSLPGRGRRRL</sequence>
<reference evidence="2 3" key="1">
    <citation type="journal article" date="2019" name="Commun. Biol.">
        <title>The bagworm genome reveals a unique fibroin gene that provides high tensile strength.</title>
        <authorList>
            <person name="Kono N."/>
            <person name="Nakamura H."/>
            <person name="Ohtoshi R."/>
            <person name="Tomita M."/>
            <person name="Numata K."/>
            <person name="Arakawa K."/>
        </authorList>
    </citation>
    <scope>NUCLEOTIDE SEQUENCE [LARGE SCALE GENOMIC DNA]</scope>
</reference>
<keyword evidence="3" id="KW-1185">Reference proteome</keyword>
<organism evidence="2 3">
    <name type="scientific">Eumeta variegata</name>
    <name type="common">Bagworm moth</name>
    <name type="synonym">Eumeta japonica</name>
    <dbReference type="NCBI Taxonomy" id="151549"/>
    <lineage>
        <taxon>Eukaryota</taxon>
        <taxon>Metazoa</taxon>
        <taxon>Ecdysozoa</taxon>
        <taxon>Arthropoda</taxon>
        <taxon>Hexapoda</taxon>
        <taxon>Insecta</taxon>
        <taxon>Pterygota</taxon>
        <taxon>Neoptera</taxon>
        <taxon>Endopterygota</taxon>
        <taxon>Lepidoptera</taxon>
        <taxon>Glossata</taxon>
        <taxon>Ditrysia</taxon>
        <taxon>Tineoidea</taxon>
        <taxon>Psychidae</taxon>
        <taxon>Oiketicinae</taxon>
        <taxon>Eumeta</taxon>
    </lineage>
</organism>
<dbReference type="AlphaFoldDB" id="A0A4C1W0W0"/>
<gene>
    <name evidence="2" type="ORF">EVAR_39500_1</name>
</gene>